<reference evidence="2 3" key="1">
    <citation type="submission" date="2011-10" db="EMBL/GenBank/DDBJ databases">
        <title>The Noncontiguous Finished genome of Thermanaerovibrio velox DSM 12556.</title>
        <authorList>
            <consortium name="US DOE Joint Genome Institute (JGI-PGF)"/>
            <person name="Lucas S."/>
            <person name="Copeland A."/>
            <person name="Lapidus A."/>
            <person name="Glavina del Rio T."/>
            <person name="Dalin E."/>
            <person name="Tice H."/>
            <person name="Bruce D."/>
            <person name="Goodwin L."/>
            <person name="Pitluck S."/>
            <person name="Peters L."/>
            <person name="Mikhailova N."/>
            <person name="Teshima H."/>
            <person name="Kyrpides N."/>
            <person name="Mavromatis K."/>
            <person name="Ivanova N."/>
            <person name="Markowitz V."/>
            <person name="Cheng J.-F."/>
            <person name="Hugenholtz P."/>
            <person name="Woyke T."/>
            <person name="Wu D."/>
            <person name="Spring S."/>
            <person name="Brambilla E.-M."/>
            <person name="Klenk H.-P."/>
            <person name="Eisen J.A."/>
        </authorList>
    </citation>
    <scope>NUCLEOTIDE SEQUENCE [LARGE SCALE GENOMIC DNA]</scope>
    <source>
        <strain evidence="2 3">DSM 12556</strain>
    </source>
</reference>
<dbReference type="EMBL" id="CM001377">
    <property type="protein sequence ID" value="EHM10528.1"/>
    <property type="molecule type" value="Genomic_DNA"/>
</dbReference>
<gene>
    <name evidence="2" type="ORF">TheveDRAFT_1410</name>
</gene>
<dbReference type="Proteomes" id="UP000005730">
    <property type="component" value="Chromosome"/>
</dbReference>
<keyword evidence="1" id="KW-0472">Membrane</keyword>
<name>H0UP25_9BACT</name>
<dbReference type="STRING" id="926567.TheveDRAFT_1410"/>
<dbReference type="AlphaFoldDB" id="H0UP25"/>
<dbReference type="RefSeq" id="WP_006584022.1">
    <property type="nucleotide sequence ID" value="NZ_CM001377.1"/>
</dbReference>
<proteinExistence type="predicted"/>
<keyword evidence="1" id="KW-1133">Transmembrane helix</keyword>
<sequence>MEEDLKEILRRLEALEQRVSGEAMDEREGEERIRRYLEGLKDRILEGISKGAGAVAEPASEALSRAKVMVGESPLAVAALAFGAGLLLGALVRHRQD</sequence>
<dbReference type="OrthoDB" id="10014200at2"/>
<dbReference type="eggNOG" id="ENOG502ZUND">
    <property type="taxonomic scope" value="Bacteria"/>
</dbReference>
<accession>H0UP25</accession>
<evidence type="ECO:0000256" key="1">
    <source>
        <dbReference type="SAM" id="Phobius"/>
    </source>
</evidence>
<dbReference type="HOGENOM" id="CLU_2262491_0_0_0"/>
<feature type="transmembrane region" description="Helical" evidence="1">
    <location>
        <begin position="73"/>
        <end position="92"/>
    </location>
</feature>
<evidence type="ECO:0008006" key="4">
    <source>
        <dbReference type="Google" id="ProtNLM"/>
    </source>
</evidence>
<organism evidence="2 3">
    <name type="scientific">Thermanaerovibrio velox DSM 12556</name>
    <dbReference type="NCBI Taxonomy" id="926567"/>
    <lineage>
        <taxon>Bacteria</taxon>
        <taxon>Thermotogati</taxon>
        <taxon>Synergistota</taxon>
        <taxon>Synergistia</taxon>
        <taxon>Synergistales</taxon>
        <taxon>Synergistaceae</taxon>
        <taxon>Thermanaerovibrio</taxon>
    </lineage>
</organism>
<keyword evidence="1" id="KW-0812">Transmembrane</keyword>
<evidence type="ECO:0000313" key="2">
    <source>
        <dbReference type="EMBL" id="EHM10528.1"/>
    </source>
</evidence>
<protein>
    <recommendedName>
        <fullName evidence="4">DUF883 domain-containing protein</fullName>
    </recommendedName>
</protein>
<keyword evidence="3" id="KW-1185">Reference proteome</keyword>
<evidence type="ECO:0000313" key="3">
    <source>
        <dbReference type="Proteomes" id="UP000005730"/>
    </source>
</evidence>